<sequence>MREAARTPLIEEVFVTEGLSLELMEIVASVPVTYVSEQVMGALAETNSPQGIVAVCRWQPVELELAFPGGGRPSVLLDGVSDPGNAGTIIRTADAAGAAGVAFTAGSVDPTNGKCVRSSAGSLFHLPIVTEVSLDHVRASVDPSRMVFAVATGDGALDVFDWLGSVPKNQSVCWIFGAEAPGVSQEARAMADVQVRIPLYGRAESLNVAAAAAVCLYADAARLHGKLR</sequence>
<dbReference type="CDD" id="cd18095">
    <property type="entry name" value="SpoU-like_rRNA-MTase"/>
    <property type="match status" value="1"/>
</dbReference>
<evidence type="ECO:0000313" key="4">
    <source>
        <dbReference type="EMBL" id="CAB4914234.1"/>
    </source>
</evidence>
<protein>
    <submittedName>
        <fullName evidence="5">Unannotated protein</fullName>
    </submittedName>
</protein>
<dbReference type="Gene3D" id="3.40.1280.10">
    <property type="match status" value="1"/>
</dbReference>
<dbReference type="SUPFAM" id="SSF75217">
    <property type="entry name" value="alpha/beta knot"/>
    <property type="match status" value="1"/>
</dbReference>
<dbReference type="GO" id="GO:0005737">
    <property type="term" value="C:cytoplasm"/>
    <property type="evidence" value="ECO:0007669"/>
    <property type="project" value="UniProtKB-ARBA"/>
</dbReference>
<evidence type="ECO:0000313" key="5">
    <source>
        <dbReference type="EMBL" id="CAB5039505.1"/>
    </source>
</evidence>
<name>A0A6J7SE38_9ZZZZ</name>
<proteinExistence type="predicted"/>
<dbReference type="InterPro" id="IPR029026">
    <property type="entry name" value="tRNA_m1G_MTases_N"/>
</dbReference>
<gene>
    <name evidence="4" type="ORF">UFOPK3495_01779</name>
    <name evidence="5" type="ORF">UFOPK4237_00998</name>
</gene>
<dbReference type="Pfam" id="PF08032">
    <property type="entry name" value="SpoU_sub_bind"/>
    <property type="match status" value="1"/>
</dbReference>
<organism evidence="5">
    <name type="scientific">freshwater metagenome</name>
    <dbReference type="NCBI Taxonomy" id="449393"/>
    <lineage>
        <taxon>unclassified sequences</taxon>
        <taxon>metagenomes</taxon>
        <taxon>ecological metagenomes</taxon>
    </lineage>
</organism>
<dbReference type="AlphaFoldDB" id="A0A6J7SE38"/>
<dbReference type="InterPro" id="IPR029064">
    <property type="entry name" value="Ribosomal_eL30-like_sf"/>
</dbReference>
<dbReference type="InterPro" id="IPR051259">
    <property type="entry name" value="rRNA_Methyltransferase"/>
</dbReference>
<dbReference type="PANTHER" id="PTHR43191:SF2">
    <property type="entry name" value="RRNA METHYLTRANSFERASE 3, MITOCHONDRIAL"/>
    <property type="match status" value="1"/>
</dbReference>
<keyword evidence="1" id="KW-0489">Methyltransferase</keyword>
<dbReference type="SMART" id="SM00967">
    <property type="entry name" value="SpoU_sub_bind"/>
    <property type="match status" value="1"/>
</dbReference>
<dbReference type="InterPro" id="IPR029028">
    <property type="entry name" value="Alpha/beta_knot_MTases"/>
</dbReference>
<keyword evidence="2" id="KW-0808">Transferase</keyword>
<dbReference type="GO" id="GO:0032259">
    <property type="term" value="P:methylation"/>
    <property type="evidence" value="ECO:0007669"/>
    <property type="project" value="UniProtKB-KW"/>
</dbReference>
<reference evidence="5" key="1">
    <citation type="submission" date="2020-05" db="EMBL/GenBank/DDBJ databases">
        <authorList>
            <person name="Chiriac C."/>
            <person name="Salcher M."/>
            <person name="Ghai R."/>
            <person name="Kavagutti S V."/>
        </authorList>
    </citation>
    <scope>NUCLEOTIDE SEQUENCE</scope>
</reference>
<dbReference type="GO" id="GO:0003723">
    <property type="term" value="F:RNA binding"/>
    <property type="evidence" value="ECO:0007669"/>
    <property type="project" value="InterPro"/>
</dbReference>
<dbReference type="EMBL" id="CAFBMC010000165">
    <property type="protein sequence ID" value="CAB4914234.1"/>
    <property type="molecule type" value="Genomic_DNA"/>
</dbReference>
<feature type="domain" description="RNA 2-O ribose methyltransferase substrate binding" evidence="3">
    <location>
        <begin position="2"/>
        <end position="62"/>
    </location>
</feature>
<dbReference type="GO" id="GO:0006396">
    <property type="term" value="P:RNA processing"/>
    <property type="evidence" value="ECO:0007669"/>
    <property type="project" value="InterPro"/>
</dbReference>
<evidence type="ECO:0000256" key="1">
    <source>
        <dbReference type="ARBA" id="ARBA00022603"/>
    </source>
</evidence>
<accession>A0A6J7SE38</accession>
<dbReference type="SUPFAM" id="SSF55315">
    <property type="entry name" value="L30e-like"/>
    <property type="match status" value="1"/>
</dbReference>
<dbReference type="Gene3D" id="3.30.1330.30">
    <property type="match status" value="1"/>
</dbReference>
<dbReference type="GO" id="GO:0008173">
    <property type="term" value="F:RNA methyltransferase activity"/>
    <property type="evidence" value="ECO:0007669"/>
    <property type="project" value="InterPro"/>
</dbReference>
<dbReference type="EMBL" id="CAFBPZ010000063">
    <property type="protein sequence ID" value="CAB5039505.1"/>
    <property type="molecule type" value="Genomic_DNA"/>
</dbReference>
<dbReference type="InterPro" id="IPR001537">
    <property type="entry name" value="SpoU_MeTrfase"/>
</dbReference>
<evidence type="ECO:0000256" key="2">
    <source>
        <dbReference type="ARBA" id="ARBA00022679"/>
    </source>
</evidence>
<dbReference type="Pfam" id="PF00588">
    <property type="entry name" value="SpoU_methylase"/>
    <property type="match status" value="1"/>
</dbReference>
<dbReference type="InterPro" id="IPR013123">
    <property type="entry name" value="SpoU_subst-bd"/>
</dbReference>
<dbReference type="PANTHER" id="PTHR43191">
    <property type="entry name" value="RRNA METHYLTRANSFERASE 3"/>
    <property type="match status" value="1"/>
</dbReference>
<evidence type="ECO:0000259" key="3">
    <source>
        <dbReference type="SMART" id="SM00967"/>
    </source>
</evidence>